<evidence type="ECO:0000256" key="5">
    <source>
        <dbReference type="ARBA" id="ARBA00023235"/>
    </source>
</evidence>
<dbReference type="Pfam" id="PF13450">
    <property type="entry name" value="NAD_binding_8"/>
    <property type="match status" value="1"/>
</dbReference>
<dbReference type="PANTHER" id="PTHR21197">
    <property type="entry name" value="UDP-GALACTOPYRANOSE MUTASE"/>
    <property type="match status" value="1"/>
</dbReference>
<sequence length="364" mass="42926">MKYDYLIVGSGLFGSVCAYELTKAKKRVLVLEKRNHVGGNVYTENKDGIHIHRYGAHIFHTNDKQIWDYVNRFVEFNRFTNSPLASTDGKLYNLPFNMNTFYQLWGCKYPEEAKAIIKLQRCEMDGVIPKNLEEQAIALVGRDIYEKFIKGYTEKQWGRKATELPVFIINRIPVRFNYDNNYFSDKYQGIPIGGYTSLIEKMLKGVDVKLNSDFLANKDEYVTYADRIIYTGSIDEYFSYCFGNLEYRSLDFSTERLEIDSYQGNAVVNYTENDVPFTRIIEHKHFDYKESSVTYITKEYPKEWSRGHDAYYPVNNNENMVLYKRYRELAKKEQNVYFGGRLAEYKYYDMHQVIRSALNLVKDL</sequence>
<dbReference type="Proteomes" id="UP000237274">
    <property type="component" value="Unassembled WGS sequence"/>
</dbReference>
<accession>A0ABD6VTU3</accession>
<gene>
    <name evidence="7" type="ORF">BV926_05850</name>
</gene>
<dbReference type="GO" id="GO:0016853">
    <property type="term" value="F:isomerase activity"/>
    <property type="evidence" value="ECO:0007669"/>
    <property type="project" value="UniProtKB-KW"/>
</dbReference>
<evidence type="ECO:0000256" key="3">
    <source>
        <dbReference type="ARBA" id="ARBA00022630"/>
    </source>
</evidence>
<dbReference type="NCBIfam" id="TIGR00031">
    <property type="entry name" value="UDP-GALP_mutase"/>
    <property type="match status" value="1"/>
</dbReference>
<dbReference type="InterPro" id="IPR015899">
    <property type="entry name" value="UDP-GalPyranose_mutase_C"/>
</dbReference>
<evidence type="ECO:0000259" key="6">
    <source>
        <dbReference type="Pfam" id="PF03275"/>
    </source>
</evidence>
<evidence type="ECO:0000313" key="7">
    <source>
        <dbReference type="EMBL" id="POE27446.1"/>
    </source>
</evidence>
<comment type="caution">
    <text evidence="7">The sequence shown here is derived from an EMBL/GenBank/DDBJ whole genome shotgun (WGS) entry which is preliminary data.</text>
</comment>
<dbReference type="InterPro" id="IPR004379">
    <property type="entry name" value="UDP-GALP_mutase"/>
</dbReference>
<reference evidence="7 8" key="1">
    <citation type="submission" date="2017-01" db="EMBL/GenBank/DDBJ databases">
        <title>Comparative Genomics of 38 Pectobacterium strains comprising three species revealed the characteristics of Pectobacterium carotovorum.</title>
        <authorList>
            <person name="Xie H."/>
            <person name="Ma Y."/>
            <person name="Li X."/>
        </authorList>
    </citation>
    <scope>NUCLEOTIDE SEQUENCE [LARGE SCALE GENOMIC DNA]</scope>
    <source>
        <strain evidence="7 8">Q142</strain>
    </source>
</reference>
<feature type="domain" description="UDP-galactopyranose mutase C-terminal" evidence="6">
    <location>
        <begin position="147"/>
        <end position="347"/>
    </location>
</feature>
<organism evidence="7 8">
    <name type="scientific">Pectobacterium odoriferum</name>
    <dbReference type="NCBI Taxonomy" id="78398"/>
    <lineage>
        <taxon>Bacteria</taxon>
        <taxon>Pseudomonadati</taxon>
        <taxon>Pseudomonadota</taxon>
        <taxon>Gammaproteobacteria</taxon>
        <taxon>Enterobacterales</taxon>
        <taxon>Pectobacteriaceae</taxon>
        <taxon>Pectobacterium</taxon>
    </lineage>
</organism>
<proteinExistence type="inferred from homology"/>
<evidence type="ECO:0000256" key="4">
    <source>
        <dbReference type="ARBA" id="ARBA00022827"/>
    </source>
</evidence>
<evidence type="ECO:0000256" key="2">
    <source>
        <dbReference type="ARBA" id="ARBA00009321"/>
    </source>
</evidence>
<keyword evidence="3" id="KW-0285">Flavoprotein</keyword>
<dbReference type="AlphaFoldDB" id="A0ABD6VTU3"/>
<comment type="cofactor">
    <cofactor evidence="1">
        <name>FAD</name>
        <dbReference type="ChEBI" id="CHEBI:57692"/>
    </cofactor>
</comment>
<dbReference type="Gene3D" id="3.40.50.720">
    <property type="entry name" value="NAD(P)-binding Rossmann-like Domain"/>
    <property type="match status" value="3"/>
</dbReference>
<keyword evidence="4" id="KW-0274">FAD</keyword>
<dbReference type="SUPFAM" id="SSF51971">
    <property type="entry name" value="Nucleotide-binding domain"/>
    <property type="match status" value="1"/>
</dbReference>
<evidence type="ECO:0000313" key="8">
    <source>
        <dbReference type="Proteomes" id="UP000237274"/>
    </source>
</evidence>
<comment type="similarity">
    <text evidence="2">Belongs to the UDP-galactopyranose/dTDP-fucopyranose mutase family.</text>
</comment>
<dbReference type="Pfam" id="PF03275">
    <property type="entry name" value="GLF"/>
    <property type="match status" value="1"/>
</dbReference>
<protein>
    <submittedName>
        <fullName evidence="7">UDP-galactopyranose mutase</fullName>
    </submittedName>
</protein>
<dbReference type="SUPFAM" id="SSF54373">
    <property type="entry name" value="FAD-linked reductases, C-terminal domain"/>
    <property type="match status" value="1"/>
</dbReference>
<name>A0ABD6VTU3_9GAMM</name>
<dbReference type="EMBL" id="MTAO01000003">
    <property type="protein sequence ID" value="POE27446.1"/>
    <property type="molecule type" value="Genomic_DNA"/>
</dbReference>
<dbReference type="RefSeq" id="WP_103162207.1">
    <property type="nucleotide sequence ID" value="NZ_MTAH01000002.1"/>
</dbReference>
<evidence type="ECO:0000256" key="1">
    <source>
        <dbReference type="ARBA" id="ARBA00001974"/>
    </source>
</evidence>
<keyword evidence="5" id="KW-0413">Isomerase</keyword>
<dbReference type="PANTHER" id="PTHR21197:SF0">
    <property type="entry name" value="UDP-GALACTOPYRANOSE MUTASE"/>
    <property type="match status" value="1"/>
</dbReference>